<dbReference type="Pfam" id="PF00262">
    <property type="entry name" value="Calreticulin"/>
    <property type="match status" value="2"/>
</dbReference>
<evidence type="ECO:0000256" key="6">
    <source>
        <dbReference type="ARBA" id="ARBA00023136"/>
    </source>
</evidence>
<dbReference type="PANTHER" id="PTHR11073">
    <property type="entry name" value="CALRETICULIN AND CALNEXIN"/>
    <property type="match status" value="1"/>
</dbReference>
<evidence type="ECO:0000313" key="11">
    <source>
        <dbReference type="Proteomes" id="UP001281761"/>
    </source>
</evidence>
<protein>
    <submittedName>
        <fullName evidence="10">Calnexin like protein</fullName>
    </submittedName>
</protein>
<dbReference type="PROSITE" id="PS00804">
    <property type="entry name" value="CALRETICULIN_2"/>
    <property type="match status" value="1"/>
</dbReference>
<gene>
    <name evidence="10" type="ORF">BLNAU_14650</name>
</gene>
<evidence type="ECO:0000256" key="1">
    <source>
        <dbReference type="ARBA" id="ARBA00004389"/>
    </source>
</evidence>
<dbReference type="SUPFAM" id="SSF49899">
    <property type="entry name" value="Concanavalin A-like lectins/glucanases"/>
    <property type="match status" value="1"/>
</dbReference>
<keyword evidence="11" id="KW-1185">Reference proteome</keyword>
<evidence type="ECO:0000256" key="4">
    <source>
        <dbReference type="ARBA" id="ARBA00022824"/>
    </source>
</evidence>
<evidence type="ECO:0000256" key="2">
    <source>
        <dbReference type="ARBA" id="ARBA00010983"/>
    </source>
</evidence>
<keyword evidence="5" id="KW-1133">Transmembrane helix</keyword>
<evidence type="ECO:0000256" key="7">
    <source>
        <dbReference type="ARBA" id="ARBA00023186"/>
    </source>
</evidence>
<accession>A0ABQ9XHU3</accession>
<evidence type="ECO:0000256" key="3">
    <source>
        <dbReference type="ARBA" id="ARBA00022692"/>
    </source>
</evidence>
<evidence type="ECO:0000313" key="10">
    <source>
        <dbReference type="EMBL" id="KAK2950409.1"/>
    </source>
</evidence>
<keyword evidence="6" id="KW-0472">Membrane</keyword>
<keyword evidence="3" id="KW-0812">Transmembrane</keyword>
<proteinExistence type="inferred from homology"/>
<dbReference type="Proteomes" id="UP001281761">
    <property type="component" value="Unassembled WGS sequence"/>
</dbReference>
<comment type="subcellular location">
    <subcellularLocation>
        <location evidence="1">Endoplasmic reticulum membrane</location>
        <topology evidence="1">Single-pass membrane protein</topology>
    </subcellularLocation>
</comment>
<evidence type="ECO:0000256" key="5">
    <source>
        <dbReference type="ARBA" id="ARBA00022989"/>
    </source>
</evidence>
<reference evidence="10 11" key="1">
    <citation type="journal article" date="2022" name="bioRxiv">
        <title>Genomics of Preaxostyla Flagellates Illuminates Evolutionary Transitions and the Path Towards Mitochondrial Loss.</title>
        <authorList>
            <person name="Novak L.V.F."/>
            <person name="Treitli S.C."/>
            <person name="Pyrih J."/>
            <person name="Halakuc P."/>
            <person name="Pipaliya S.V."/>
            <person name="Vacek V."/>
            <person name="Brzon O."/>
            <person name="Soukal P."/>
            <person name="Eme L."/>
            <person name="Dacks J.B."/>
            <person name="Karnkowska A."/>
            <person name="Elias M."/>
            <person name="Hampl V."/>
        </authorList>
    </citation>
    <scope>NUCLEOTIDE SEQUENCE [LARGE SCALE GENOMIC DNA]</scope>
    <source>
        <strain evidence="10">NAU3</strain>
        <tissue evidence="10">Gut</tissue>
    </source>
</reference>
<keyword evidence="4 8" id="KW-0256">Endoplasmic reticulum</keyword>
<dbReference type="InterPro" id="IPR013320">
    <property type="entry name" value="ConA-like_dom_sf"/>
</dbReference>
<feature type="region of interest" description="Disordered" evidence="9">
    <location>
        <begin position="39"/>
        <end position="58"/>
    </location>
</feature>
<dbReference type="EMBL" id="JARBJD010000136">
    <property type="protein sequence ID" value="KAK2950409.1"/>
    <property type="molecule type" value="Genomic_DNA"/>
</dbReference>
<feature type="region of interest" description="Disordered" evidence="9">
    <location>
        <begin position="348"/>
        <end position="382"/>
    </location>
</feature>
<dbReference type="InterPro" id="IPR001580">
    <property type="entry name" value="Calret/calnex"/>
</dbReference>
<keyword evidence="7 8" id="KW-0143">Chaperone</keyword>
<dbReference type="SUPFAM" id="SSF63887">
    <property type="entry name" value="P-domain of calnexin/calreticulin"/>
    <property type="match status" value="1"/>
</dbReference>
<feature type="region of interest" description="Disordered" evidence="9">
    <location>
        <begin position="219"/>
        <end position="265"/>
    </location>
</feature>
<evidence type="ECO:0000256" key="9">
    <source>
        <dbReference type="SAM" id="MobiDB-lite"/>
    </source>
</evidence>
<comment type="caution">
    <text evidence="10">The sequence shown here is derived from an EMBL/GenBank/DDBJ whole genome shotgun (WGS) entry which is preliminary data.</text>
</comment>
<dbReference type="Gene3D" id="2.60.120.200">
    <property type="match status" value="1"/>
</dbReference>
<dbReference type="PANTHER" id="PTHR11073:SF1">
    <property type="entry name" value="CALNEXIN 14D-RELATED"/>
    <property type="match status" value="1"/>
</dbReference>
<dbReference type="InterPro" id="IPR018124">
    <property type="entry name" value="Calret/calnex_CS"/>
</dbReference>
<evidence type="ECO:0000256" key="8">
    <source>
        <dbReference type="RuleBase" id="RU362126"/>
    </source>
</evidence>
<dbReference type="Gene3D" id="2.10.250.10">
    <property type="entry name" value="Calreticulin/calnexin, P domain"/>
    <property type="match status" value="1"/>
</dbReference>
<sequence>MFSLILLASLLQCEIFFKEDFSGDWQQRWIQSDVKQGNDRGEFAIEPPKKTPNKETNKGLKTKKDGAFYQISADIGKTLNFVNKTFIFSYTIKNEQELRCGGTYIKLLSEKAKQAEFGSDSPFKLMFGPDICGSEKDRMQFILRKHKKEYHSGTPPKCKNDHRTHLYTLIMRPDVTYEIHIDGKTEIKSKLYQDFPGIYPRPTIADPTVEKPADWSEQKMIPDPNVTKPADWDQPMTIPDTNAVKPKDWDEATNGPWIQPRKPNPKYKATWHPPLVENPNYQGKWKAPQVPNPAYEEKKNSLGLKGIRYVGIDVMQKESGTIFNNFFIGDNMTEYKEFVKQRWDPVRRYEERNSSSGSKSESQKSNNNIHIDNSDDDDNVDL</sequence>
<dbReference type="PRINTS" id="PR00626">
    <property type="entry name" value="CALRETICULIN"/>
</dbReference>
<feature type="compositionally biased region" description="Low complexity" evidence="9">
    <location>
        <begin position="354"/>
        <end position="371"/>
    </location>
</feature>
<comment type="similarity">
    <text evidence="2 8">Belongs to the calreticulin family.</text>
</comment>
<name>A0ABQ9XHU3_9EUKA</name>
<organism evidence="10 11">
    <name type="scientific">Blattamonas nauphoetae</name>
    <dbReference type="NCBI Taxonomy" id="2049346"/>
    <lineage>
        <taxon>Eukaryota</taxon>
        <taxon>Metamonada</taxon>
        <taxon>Preaxostyla</taxon>
        <taxon>Oxymonadida</taxon>
        <taxon>Blattamonas</taxon>
    </lineage>
</organism>
<dbReference type="InterPro" id="IPR009033">
    <property type="entry name" value="Calreticulin/calnexin_P_dom_sf"/>
</dbReference>